<dbReference type="SUPFAM" id="SSF161098">
    <property type="entry name" value="MetI-like"/>
    <property type="match status" value="1"/>
</dbReference>
<evidence type="ECO:0000256" key="2">
    <source>
        <dbReference type="ARBA" id="ARBA00010072"/>
    </source>
</evidence>
<name>A0ABW4U5K3_9HYPH</name>
<dbReference type="Gene3D" id="1.10.3720.10">
    <property type="entry name" value="MetI-like"/>
    <property type="match status" value="1"/>
</dbReference>
<sequence>MTFAEVETLAAEWMPQLLVAAGYTLKMAAAAYILGAVAGLFLALARRSERRVVSIPALVYIEFVRATPTLTQIFLIYFSLALVGIVLPAFEAAVIALGLHYAAYMAETYRSGIEAIHRGQHEAAQALGMTRGETMRYIILPQSWRIILPPMGNSAISLLKDTSVASLISAPELMLRAHDLTSEYYMPMELYLTVGAMYLIMTYPLSLLVRRLERMAAKDHRASGN</sequence>
<feature type="transmembrane region" description="Helical" evidence="9">
    <location>
        <begin position="20"/>
        <end position="45"/>
    </location>
</feature>
<evidence type="ECO:0000259" key="10">
    <source>
        <dbReference type="PROSITE" id="PS50928"/>
    </source>
</evidence>
<dbReference type="PANTHER" id="PTHR30614:SF0">
    <property type="entry name" value="L-CYSTINE TRANSPORT SYSTEM PERMEASE PROTEIN TCYL"/>
    <property type="match status" value="1"/>
</dbReference>
<evidence type="ECO:0000256" key="5">
    <source>
        <dbReference type="ARBA" id="ARBA00022692"/>
    </source>
</evidence>
<feature type="transmembrane region" description="Helical" evidence="9">
    <location>
        <begin position="74"/>
        <end position="102"/>
    </location>
</feature>
<dbReference type="InterPro" id="IPR010065">
    <property type="entry name" value="AA_ABC_transptr_permease_3TM"/>
</dbReference>
<gene>
    <name evidence="11" type="ORF">ACFSOZ_01675</name>
</gene>
<dbReference type="Pfam" id="PF00528">
    <property type="entry name" value="BPD_transp_1"/>
    <property type="match status" value="1"/>
</dbReference>
<evidence type="ECO:0000313" key="12">
    <source>
        <dbReference type="Proteomes" id="UP001597405"/>
    </source>
</evidence>
<organism evidence="11 12">
    <name type="scientific">Mesorhizobium newzealandense</name>
    <dbReference type="NCBI Taxonomy" id="1300302"/>
    <lineage>
        <taxon>Bacteria</taxon>
        <taxon>Pseudomonadati</taxon>
        <taxon>Pseudomonadota</taxon>
        <taxon>Alphaproteobacteria</taxon>
        <taxon>Hyphomicrobiales</taxon>
        <taxon>Phyllobacteriaceae</taxon>
        <taxon>Mesorhizobium</taxon>
    </lineage>
</organism>
<evidence type="ECO:0000256" key="4">
    <source>
        <dbReference type="ARBA" id="ARBA00022475"/>
    </source>
</evidence>
<protein>
    <submittedName>
        <fullName evidence="11">Amino acid ABC transporter permease</fullName>
    </submittedName>
</protein>
<evidence type="ECO:0000313" key="11">
    <source>
        <dbReference type="EMBL" id="MFD1981416.1"/>
    </source>
</evidence>
<evidence type="ECO:0000256" key="7">
    <source>
        <dbReference type="ARBA" id="ARBA00022989"/>
    </source>
</evidence>
<feature type="transmembrane region" description="Helical" evidence="9">
    <location>
        <begin position="190"/>
        <end position="209"/>
    </location>
</feature>
<dbReference type="EMBL" id="JBHUGZ010000001">
    <property type="protein sequence ID" value="MFD1981416.1"/>
    <property type="molecule type" value="Genomic_DNA"/>
</dbReference>
<reference evidence="12" key="1">
    <citation type="journal article" date="2019" name="Int. J. Syst. Evol. Microbiol.">
        <title>The Global Catalogue of Microorganisms (GCM) 10K type strain sequencing project: providing services to taxonomists for standard genome sequencing and annotation.</title>
        <authorList>
            <consortium name="The Broad Institute Genomics Platform"/>
            <consortium name="The Broad Institute Genome Sequencing Center for Infectious Disease"/>
            <person name="Wu L."/>
            <person name="Ma J."/>
        </authorList>
    </citation>
    <scope>NUCLEOTIDE SEQUENCE [LARGE SCALE GENOMIC DNA]</scope>
    <source>
        <strain evidence="12">CGMCC 1.16225</strain>
    </source>
</reference>
<keyword evidence="6" id="KW-0029">Amino-acid transport</keyword>
<comment type="similarity">
    <text evidence="2">Belongs to the binding-protein-dependent transport system permease family. HisMQ subfamily.</text>
</comment>
<keyword evidence="7 9" id="KW-1133">Transmembrane helix</keyword>
<evidence type="ECO:0000256" key="8">
    <source>
        <dbReference type="ARBA" id="ARBA00023136"/>
    </source>
</evidence>
<evidence type="ECO:0000256" key="1">
    <source>
        <dbReference type="ARBA" id="ARBA00004429"/>
    </source>
</evidence>
<keyword evidence="4" id="KW-1003">Cell membrane</keyword>
<proteinExistence type="inferred from homology"/>
<keyword evidence="5 9" id="KW-0812">Transmembrane</keyword>
<dbReference type="InterPro" id="IPR000515">
    <property type="entry name" value="MetI-like"/>
</dbReference>
<dbReference type="PANTHER" id="PTHR30614">
    <property type="entry name" value="MEMBRANE COMPONENT OF AMINO ACID ABC TRANSPORTER"/>
    <property type="match status" value="1"/>
</dbReference>
<comment type="subcellular location">
    <subcellularLocation>
        <location evidence="1">Cell inner membrane</location>
        <topology evidence="1">Multi-pass membrane protein</topology>
    </subcellularLocation>
    <subcellularLocation>
        <location evidence="9">Cell membrane</location>
        <topology evidence="9">Multi-pass membrane protein</topology>
    </subcellularLocation>
</comment>
<evidence type="ECO:0000256" key="3">
    <source>
        <dbReference type="ARBA" id="ARBA00022448"/>
    </source>
</evidence>
<dbReference type="InterPro" id="IPR043429">
    <property type="entry name" value="ArtM/GltK/GlnP/TcyL/YhdX-like"/>
</dbReference>
<dbReference type="InterPro" id="IPR035906">
    <property type="entry name" value="MetI-like_sf"/>
</dbReference>
<evidence type="ECO:0000256" key="9">
    <source>
        <dbReference type="RuleBase" id="RU363032"/>
    </source>
</evidence>
<dbReference type="Proteomes" id="UP001597405">
    <property type="component" value="Unassembled WGS sequence"/>
</dbReference>
<comment type="caution">
    <text evidence="11">The sequence shown here is derived from an EMBL/GenBank/DDBJ whole genome shotgun (WGS) entry which is preliminary data.</text>
</comment>
<accession>A0ABW4U5K3</accession>
<dbReference type="CDD" id="cd06261">
    <property type="entry name" value="TM_PBP2"/>
    <property type="match status" value="1"/>
</dbReference>
<feature type="domain" description="ABC transmembrane type-1" evidence="10">
    <location>
        <begin position="21"/>
        <end position="209"/>
    </location>
</feature>
<dbReference type="NCBIfam" id="TIGR01726">
    <property type="entry name" value="HEQRo_perm_3TM"/>
    <property type="match status" value="1"/>
</dbReference>
<keyword evidence="3 9" id="KW-0813">Transport</keyword>
<keyword evidence="8 9" id="KW-0472">Membrane</keyword>
<evidence type="ECO:0000256" key="6">
    <source>
        <dbReference type="ARBA" id="ARBA00022970"/>
    </source>
</evidence>
<dbReference type="PROSITE" id="PS50928">
    <property type="entry name" value="ABC_TM1"/>
    <property type="match status" value="1"/>
</dbReference>
<dbReference type="RefSeq" id="WP_379092797.1">
    <property type="nucleotide sequence ID" value="NZ_JBHUGZ010000001.1"/>
</dbReference>
<keyword evidence="12" id="KW-1185">Reference proteome</keyword>